<reference evidence="2" key="1">
    <citation type="submission" date="2016-08" db="EMBL/GenBank/DDBJ databases">
        <authorList>
            <person name="Merda D."/>
            <person name="Briand M."/>
            <person name="Taghouti G."/>
            <person name="Carrere S."/>
            <person name="Gouzy J."/>
            <person name="Portier P."/>
            <person name="Jacques M.-A."/>
            <person name="Fischer-Le Saux M."/>
        </authorList>
    </citation>
    <scope>NUCLEOTIDE SEQUENCE [LARGE SCALE GENOMIC DNA]</scope>
    <source>
        <strain evidence="2">CFBP1156</strain>
    </source>
</reference>
<keyword evidence="2" id="KW-1185">Reference proteome</keyword>
<name>A0A2S7EYN1_9XANT</name>
<comment type="caution">
    <text evidence="1">The sequence shown here is derived from an EMBL/GenBank/DDBJ whole genome shotgun (WGS) entry which is preliminary data.</text>
</comment>
<evidence type="ECO:0000313" key="2">
    <source>
        <dbReference type="Proteomes" id="UP000238261"/>
    </source>
</evidence>
<dbReference type="EMBL" id="MDEG01000005">
    <property type="protein sequence ID" value="PPU98167.1"/>
    <property type="molecule type" value="Genomic_DNA"/>
</dbReference>
<dbReference type="SUPFAM" id="SSF55486">
    <property type="entry name" value="Metalloproteases ('zincins'), catalytic domain"/>
    <property type="match status" value="1"/>
</dbReference>
<gene>
    <name evidence="1" type="ORF">XhyaCFBP1156_08130</name>
</gene>
<evidence type="ECO:0008006" key="3">
    <source>
        <dbReference type="Google" id="ProtNLM"/>
    </source>
</evidence>
<accession>A0A2S7EYN1</accession>
<dbReference type="Gene3D" id="1.10.1370.20">
    <property type="entry name" value="Oligoendopeptidase f, C-terminal domain"/>
    <property type="match status" value="1"/>
</dbReference>
<dbReference type="Proteomes" id="UP000238261">
    <property type="component" value="Unassembled WGS sequence"/>
</dbReference>
<proteinExistence type="predicted"/>
<protein>
    <recommendedName>
        <fullName evidence="3">Peptidase M3A/M3B catalytic domain-containing protein</fullName>
    </recommendedName>
</protein>
<evidence type="ECO:0000313" key="1">
    <source>
        <dbReference type="EMBL" id="PPU98167.1"/>
    </source>
</evidence>
<dbReference type="InterPro" id="IPR042088">
    <property type="entry name" value="OligoPept_F_C"/>
</dbReference>
<dbReference type="AlphaFoldDB" id="A0A2S7EYN1"/>
<organism evidence="1 2">
    <name type="scientific">Xanthomonas hyacinthi</name>
    <dbReference type="NCBI Taxonomy" id="56455"/>
    <lineage>
        <taxon>Bacteria</taxon>
        <taxon>Pseudomonadati</taxon>
        <taxon>Pseudomonadota</taxon>
        <taxon>Gammaproteobacteria</taxon>
        <taxon>Lysobacterales</taxon>
        <taxon>Lysobacteraceae</taxon>
        <taxon>Xanthomonas</taxon>
    </lineage>
</organism>
<sequence>MKHYAYYELISSRDGDNTSAREALENIEKLCSEASAGAKKALLSSSPTASWTKPYAYLRLKAKRDQAHSFAQGSDALAESSARALERFERLYGLTLRAADFATIQANTQSLNAFFDYKTLMALPDASIRQAAWNSYWSGLQSSKQILANILLGITEVKNGRAIAQGYPNAADAAYSAMGLTVPEVSATILSMQHHSRSLKAYQALLGAADSADQRETVPPWDVAASEGGQQSHLLSLSQLQQIARRATRRLGATHSAEIAAVLDPNGHRMDFSTRQGARAMDAFSITAPGVSSVLFVGYRRPDLESDVEVVHEAAHAVHGQLMNAQGTSPLNRNGAPWLMEAFAILDELLFREQLVREAKDPDRQEYYLRSLVDDLALQLFTSAEEAQLEDAIYRGVLDGKIGSSSELDELTRSILCNYELWPRQHPELAGTWESKRLFYQDPLYLANYLYAGLIAVKLYALSQENDAGFRQRYATLLGRGFEAEPGSMIEELLGEKLDWVQLVNDDVRIFDSKVAQLRTARAARLRFGYPSAPSRHAQAGRVASDSRLP</sequence>